<evidence type="ECO:0000256" key="1">
    <source>
        <dbReference type="ARBA" id="ARBA00005375"/>
    </source>
</evidence>
<keyword evidence="3" id="KW-0812">Transmembrane</keyword>
<evidence type="ECO:0000256" key="4">
    <source>
        <dbReference type="SAM" id="SignalP"/>
    </source>
</evidence>
<feature type="compositionally biased region" description="Basic and acidic residues" evidence="2">
    <location>
        <begin position="516"/>
        <end position="536"/>
    </location>
</feature>
<dbReference type="InterPro" id="IPR050645">
    <property type="entry name" value="Histidine_acid_phosphatase"/>
</dbReference>
<comment type="similarity">
    <text evidence="1">Belongs to the histidine acid phosphatase family.</text>
</comment>
<dbReference type="Proteomes" id="UP001251528">
    <property type="component" value="Unassembled WGS sequence"/>
</dbReference>
<keyword evidence="3" id="KW-0472">Membrane</keyword>
<keyword evidence="4" id="KW-0732">Signal</keyword>
<dbReference type="Pfam" id="PF00328">
    <property type="entry name" value="His_Phos_2"/>
    <property type="match status" value="1"/>
</dbReference>
<dbReference type="EMBL" id="JASWJB010000365">
    <property type="protein sequence ID" value="KAK2591091.1"/>
    <property type="molecule type" value="Genomic_DNA"/>
</dbReference>
<protein>
    <recommendedName>
        <fullName evidence="7">Histidine phosphatase superfamily</fullName>
    </recommendedName>
</protein>
<comment type="caution">
    <text evidence="5">The sequence shown here is derived from an EMBL/GenBank/DDBJ whole genome shotgun (WGS) entry which is preliminary data.</text>
</comment>
<keyword evidence="6" id="KW-1185">Reference proteome</keyword>
<dbReference type="GO" id="GO:0016791">
    <property type="term" value="F:phosphatase activity"/>
    <property type="evidence" value="ECO:0007669"/>
    <property type="project" value="TreeGrafter"/>
</dbReference>
<dbReference type="InterPro" id="IPR000560">
    <property type="entry name" value="His_Pase_clade-2"/>
</dbReference>
<evidence type="ECO:0000256" key="2">
    <source>
        <dbReference type="SAM" id="MobiDB-lite"/>
    </source>
</evidence>
<evidence type="ECO:0000313" key="5">
    <source>
        <dbReference type="EMBL" id="KAK2591091.1"/>
    </source>
</evidence>
<feature type="transmembrane region" description="Helical" evidence="3">
    <location>
        <begin position="455"/>
        <end position="478"/>
    </location>
</feature>
<dbReference type="InterPro" id="IPR029033">
    <property type="entry name" value="His_PPase_superfam"/>
</dbReference>
<name>A0AAJ0CDR2_9HYPO</name>
<keyword evidence="3" id="KW-1133">Transmembrane helix</keyword>
<dbReference type="PANTHER" id="PTHR11567:SF127">
    <property type="entry name" value="HISTIDINE ACID PHOSPHATASE"/>
    <property type="match status" value="1"/>
</dbReference>
<feature type="signal peptide" evidence="4">
    <location>
        <begin position="1"/>
        <end position="19"/>
    </location>
</feature>
<dbReference type="AlphaFoldDB" id="A0AAJ0CDR2"/>
<proteinExistence type="inferred from homology"/>
<evidence type="ECO:0000256" key="3">
    <source>
        <dbReference type="SAM" id="Phobius"/>
    </source>
</evidence>
<dbReference type="SUPFAM" id="SSF53254">
    <property type="entry name" value="Phosphoglycerate mutase-like"/>
    <property type="match status" value="1"/>
</dbReference>
<gene>
    <name evidence="5" type="ORF">QQS21_011224</name>
</gene>
<dbReference type="Gene3D" id="3.40.50.1240">
    <property type="entry name" value="Phosphoglycerate mutase-like"/>
    <property type="match status" value="1"/>
</dbReference>
<dbReference type="PANTHER" id="PTHR11567">
    <property type="entry name" value="ACID PHOSPHATASE-RELATED"/>
    <property type="match status" value="1"/>
</dbReference>
<feature type="region of interest" description="Disordered" evidence="2">
    <location>
        <begin position="509"/>
        <end position="540"/>
    </location>
</feature>
<organism evidence="5 6">
    <name type="scientific">Conoideocrella luteorostrata</name>
    <dbReference type="NCBI Taxonomy" id="1105319"/>
    <lineage>
        <taxon>Eukaryota</taxon>
        <taxon>Fungi</taxon>
        <taxon>Dikarya</taxon>
        <taxon>Ascomycota</taxon>
        <taxon>Pezizomycotina</taxon>
        <taxon>Sordariomycetes</taxon>
        <taxon>Hypocreomycetidae</taxon>
        <taxon>Hypocreales</taxon>
        <taxon>Clavicipitaceae</taxon>
        <taxon>Conoideocrella</taxon>
    </lineage>
</organism>
<sequence>MLATPSLVILSALSSSVSAQVSNPQVLAAVAFVNHGETTPSQNGGRSILTPIGAQQMLRQGTAFRNRYLKGGYGNGTTPNSTEAAPIQSISIDTVDNTNLKIMAGTNSGLVNSATAFMQGLYPPKAVNSSDPLAHNYDQGSNATDYPLNGYQYAKVLTFSNADSDSIVIQGDEECIAWREEMRQNLSKSSNTMSMISQTQNFYTALFESGPLQGLFPSSYTTYLYADEIYKTVKYHYEHNETVHRSLPNANDKLKTLEANAFALELSRISSNSTDKMDPLNVLYSISGRTLANKVTDIFSSFRREGSTNRMTLIFGSSRPMMSFFSAAELFSRQNPAAPFSQLPKPGSAIVFELIGSGQSRSDAKNLQVRFYYRPSADEADQFTPYPLFGSGFDGQVMSFDAFFRKMNDIGRTVSDWCKICNPATTSSFCLDPNIDGDDGDGWGDSSSRGIRAPIAGVLGALLMFIIIACVTAGFIVLGGWRFTRGSRQEGKSAAAGFRGDDRLASDADVTVSKSGRKEERVGSWELHDGGKETHTRPIGAGIVTSEFAHRAKRMDDDGVSVTGAPAVNAREGV</sequence>
<feature type="chain" id="PRO_5042617674" description="Histidine phosphatase superfamily" evidence="4">
    <location>
        <begin position="20"/>
        <end position="574"/>
    </location>
</feature>
<reference evidence="5" key="1">
    <citation type="submission" date="2023-06" db="EMBL/GenBank/DDBJ databases">
        <title>Conoideocrella luteorostrata (Hypocreales: Clavicipitaceae), a potential biocontrol fungus for elongate hemlock scale in United States Christmas tree production areas.</title>
        <authorList>
            <person name="Barrett H."/>
            <person name="Lovett B."/>
            <person name="Macias A.M."/>
            <person name="Stajich J.E."/>
            <person name="Kasson M.T."/>
        </authorList>
    </citation>
    <scope>NUCLEOTIDE SEQUENCE</scope>
    <source>
        <strain evidence="5">ARSEF 14590</strain>
    </source>
</reference>
<evidence type="ECO:0008006" key="7">
    <source>
        <dbReference type="Google" id="ProtNLM"/>
    </source>
</evidence>
<accession>A0AAJ0CDR2</accession>
<evidence type="ECO:0000313" key="6">
    <source>
        <dbReference type="Proteomes" id="UP001251528"/>
    </source>
</evidence>